<dbReference type="InParanoid" id="B9RYM3"/>
<protein>
    <submittedName>
        <fullName evidence="1">Uncharacterized protein</fullName>
    </submittedName>
</protein>
<gene>
    <name evidence="1" type="ORF">RCOM_1131080</name>
</gene>
<dbReference type="AlphaFoldDB" id="B9RYM3"/>
<evidence type="ECO:0000313" key="1">
    <source>
        <dbReference type="EMBL" id="EEF43560.1"/>
    </source>
</evidence>
<sequence length="70" mass="8219">MEMADPPYLTKELRNLYYSHRPMYFEANNTIAKGNDTTPTLCSRLEITQTTNQITMRMANMEALQIQFQK</sequence>
<dbReference type="EMBL" id="EQ973831">
    <property type="protein sequence ID" value="EEF43560.1"/>
    <property type="molecule type" value="Genomic_DNA"/>
</dbReference>
<name>B9RYM3_RICCO</name>
<reference evidence="2" key="1">
    <citation type="journal article" date="2010" name="Nat. Biotechnol.">
        <title>Draft genome sequence of the oilseed species Ricinus communis.</title>
        <authorList>
            <person name="Chan A.P."/>
            <person name="Crabtree J."/>
            <person name="Zhao Q."/>
            <person name="Lorenzi H."/>
            <person name="Orvis J."/>
            <person name="Puiu D."/>
            <person name="Melake-Berhan A."/>
            <person name="Jones K.M."/>
            <person name="Redman J."/>
            <person name="Chen G."/>
            <person name="Cahoon E.B."/>
            <person name="Gedil M."/>
            <person name="Stanke M."/>
            <person name="Haas B.J."/>
            <person name="Wortman J.R."/>
            <person name="Fraser-Liggett C.M."/>
            <person name="Ravel J."/>
            <person name="Rabinowicz P.D."/>
        </authorList>
    </citation>
    <scope>NUCLEOTIDE SEQUENCE [LARGE SCALE GENOMIC DNA]</scope>
    <source>
        <strain evidence="2">cv. Hale</strain>
    </source>
</reference>
<accession>B9RYM3</accession>
<evidence type="ECO:0000313" key="2">
    <source>
        <dbReference type="Proteomes" id="UP000008311"/>
    </source>
</evidence>
<organism evidence="1 2">
    <name type="scientific">Ricinus communis</name>
    <name type="common">Castor bean</name>
    <dbReference type="NCBI Taxonomy" id="3988"/>
    <lineage>
        <taxon>Eukaryota</taxon>
        <taxon>Viridiplantae</taxon>
        <taxon>Streptophyta</taxon>
        <taxon>Embryophyta</taxon>
        <taxon>Tracheophyta</taxon>
        <taxon>Spermatophyta</taxon>
        <taxon>Magnoliopsida</taxon>
        <taxon>eudicotyledons</taxon>
        <taxon>Gunneridae</taxon>
        <taxon>Pentapetalae</taxon>
        <taxon>rosids</taxon>
        <taxon>fabids</taxon>
        <taxon>Malpighiales</taxon>
        <taxon>Euphorbiaceae</taxon>
        <taxon>Acalyphoideae</taxon>
        <taxon>Acalypheae</taxon>
        <taxon>Ricinus</taxon>
    </lineage>
</organism>
<dbReference type="Proteomes" id="UP000008311">
    <property type="component" value="Unassembled WGS sequence"/>
</dbReference>
<proteinExistence type="predicted"/>
<keyword evidence="2" id="KW-1185">Reference proteome</keyword>